<dbReference type="GO" id="GO:0009247">
    <property type="term" value="P:glycolipid biosynthetic process"/>
    <property type="evidence" value="ECO:0007669"/>
    <property type="project" value="TreeGrafter"/>
</dbReference>
<dbReference type="Pfam" id="PF01040">
    <property type="entry name" value="UbiA"/>
    <property type="match status" value="1"/>
</dbReference>
<feature type="transmembrane region" description="Helical" evidence="6">
    <location>
        <begin position="84"/>
        <end position="105"/>
    </location>
</feature>
<proteinExistence type="predicted"/>
<dbReference type="AlphaFoldDB" id="A0A5N8WQW5"/>
<accession>A0A5N8WQW5</accession>
<feature type="transmembrane region" description="Helical" evidence="6">
    <location>
        <begin position="276"/>
        <end position="299"/>
    </location>
</feature>
<reference evidence="7 8" key="1">
    <citation type="submission" date="2019-09" db="EMBL/GenBank/DDBJ databases">
        <authorList>
            <person name="Duangmal K."/>
            <person name="Teo W.F.A."/>
            <person name="Lipun K."/>
        </authorList>
    </citation>
    <scope>NUCLEOTIDE SEQUENCE [LARGE SCALE GENOMIC DNA]</scope>
    <source>
        <strain evidence="7 8">K1PN6</strain>
    </source>
</reference>
<dbReference type="EMBL" id="VMNX01000046">
    <property type="protein sequence ID" value="MPY49820.1"/>
    <property type="molecule type" value="Genomic_DNA"/>
</dbReference>
<feature type="transmembrane region" description="Helical" evidence="6">
    <location>
        <begin position="155"/>
        <end position="172"/>
    </location>
</feature>
<gene>
    <name evidence="7" type="ORF">FPZ41_15100</name>
</gene>
<dbReference type="CDD" id="cd13963">
    <property type="entry name" value="PT_UbiA_2"/>
    <property type="match status" value="1"/>
</dbReference>
<dbReference type="GO" id="GO:0005886">
    <property type="term" value="C:plasma membrane"/>
    <property type="evidence" value="ECO:0007669"/>
    <property type="project" value="TreeGrafter"/>
</dbReference>
<keyword evidence="4 6" id="KW-0472">Membrane</keyword>
<evidence type="ECO:0000256" key="1">
    <source>
        <dbReference type="ARBA" id="ARBA00004141"/>
    </source>
</evidence>
<dbReference type="InterPro" id="IPR039653">
    <property type="entry name" value="Prenyltransferase"/>
</dbReference>
<name>A0A5N8WQW5_9ACTN</name>
<evidence type="ECO:0000313" key="7">
    <source>
        <dbReference type="EMBL" id="MPY49820.1"/>
    </source>
</evidence>
<evidence type="ECO:0000256" key="2">
    <source>
        <dbReference type="ARBA" id="ARBA00022692"/>
    </source>
</evidence>
<comment type="caution">
    <text evidence="7">The sequence shown here is derived from an EMBL/GenBank/DDBJ whole genome shotgun (WGS) entry which is preliminary data.</text>
</comment>
<feature type="transmembrane region" description="Helical" evidence="6">
    <location>
        <begin position="179"/>
        <end position="198"/>
    </location>
</feature>
<dbReference type="PANTHER" id="PTHR11048">
    <property type="entry name" value="PRENYLTRANSFERASES"/>
    <property type="match status" value="1"/>
</dbReference>
<dbReference type="Proteomes" id="UP000373149">
    <property type="component" value="Unassembled WGS sequence"/>
</dbReference>
<protein>
    <submittedName>
        <fullName evidence="7">UbiA prenyltransferase family protein</fullName>
    </submittedName>
</protein>
<evidence type="ECO:0000256" key="5">
    <source>
        <dbReference type="SAM" id="MobiDB-lite"/>
    </source>
</evidence>
<dbReference type="RefSeq" id="WP_152862890.1">
    <property type="nucleotide sequence ID" value="NZ_VMNX01000046.1"/>
</dbReference>
<comment type="subcellular location">
    <subcellularLocation>
        <location evidence="1">Membrane</location>
        <topology evidence="1">Multi-pass membrane protein</topology>
    </subcellularLocation>
</comment>
<feature type="transmembrane region" description="Helical" evidence="6">
    <location>
        <begin position="241"/>
        <end position="264"/>
    </location>
</feature>
<dbReference type="InterPro" id="IPR000537">
    <property type="entry name" value="UbiA_prenyltransferase"/>
</dbReference>
<keyword evidence="2 6" id="KW-0812">Transmembrane</keyword>
<evidence type="ECO:0000313" key="8">
    <source>
        <dbReference type="Proteomes" id="UP000373149"/>
    </source>
</evidence>
<keyword evidence="7" id="KW-0808">Transferase</keyword>
<organism evidence="7 8">
    <name type="scientific">Streptomyces acidicola</name>
    <dbReference type="NCBI Taxonomy" id="2596892"/>
    <lineage>
        <taxon>Bacteria</taxon>
        <taxon>Bacillati</taxon>
        <taxon>Actinomycetota</taxon>
        <taxon>Actinomycetes</taxon>
        <taxon>Kitasatosporales</taxon>
        <taxon>Streptomycetaceae</taxon>
        <taxon>Streptomyces</taxon>
    </lineage>
</organism>
<feature type="transmembrane region" description="Helical" evidence="6">
    <location>
        <begin position="126"/>
        <end position="149"/>
    </location>
</feature>
<feature type="transmembrane region" description="Helical" evidence="6">
    <location>
        <begin position="311"/>
        <end position="331"/>
    </location>
</feature>
<feature type="transmembrane region" description="Helical" evidence="6">
    <location>
        <begin position="204"/>
        <end position="220"/>
    </location>
</feature>
<keyword evidence="8" id="KW-1185">Reference proteome</keyword>
<evidence type="ECO:0000256" key="6">
    <source>
        <dbReference type="SAM" id="Phobius"/>
    </source>
</evidence>
<dbReference type="GO" id="GO:0016765">
    <property type="term" value="F:transferase activity, transferring alkyl or aryl (other than methyl) groups"/>
    <property type="evidence" value="ECO:0007669"/>
    <property type="project" value="InterPro"/>
</dbReference>
<dbReference type="InterPro" id="IPR044878">
    <property type="entry name" value="UbiA_sf"/>
</dbReference>
<sequence>MTGPSGTDTVDEQSVPGATTTAQDPARTASGSPAPVTEPAVPRRSRLPAGLVLLRPRQWVKNVFVLIAPLAVDPAAVFRRPGAMLATLVAFTAASAAVYVLNDWLDRERDRLHPVKRHRPLASGRVGPLGALLLGAACLAALAGTGALLPPSARAAIAGYAVLNLAYCLALKHYPLVDVSLVAAGFVLRAVAGCVAVAAPFNPALVISIYCTCLLLSLGKRRHELVTAELRGQAVAGRPALSGYSVPLLDQLMAVLVAATLISYELFALSAPQPHAAVLAVVTVPFAIFAACRYVQLVAVRRSGGEPGRDVLTDVPLVINAVLWLACLAIGRFV</sequence>
<dbReference type="PANTHER" id="PTHR11048:SF5">
    <property type="entry name" value="DECAPRENYL-PHOSPHATE PHOSPHORIBOSYLTRANSFERASE"/>
    <property type="match status" value="1"/>
</dbReference>
<dbReference type="Gene3D" id="1.10.357.140">
    <property type="entry name" value="UbiA prenyltransferase"/>
    <property type="match status" value="1"/>
</dbReference>
<keyword evidence="3 6" id="KW-1133">Transmembrane helix</keyword>
<feature type="region of interest" description="Disordered" evidence="5">
    <location>
        <begin position="1"/>
        <end position="41"/>
    </location>
</feature>
<evidence type="ECO:0000256" key="3">
    <source>
        <dbReference type="ARBA" id="ARBA00022989"/>
    </source>
</evidence>
<evidence type="ECO:0000256" key="4">
    <source>
        <dbReference type="ARBA" id="ARBA00023136"/>
    </source>
</evidence>